<feature type="binding site" evidence="6">
    <location>
        <position position="54"/>
    </location>
    <ligand>
        <name>Zn(2+)</name>
        <dbReference type="ChEBI" id="CHEBI:29105"/>
    </ligand>
</feature>
<evidence type="ECO:0000313" key="7">
    <source>
        <dbReference type="EMBL" id="GBD54509.1"/>
    </source>
</evidence>
<comment type="similarity">
    <text evidence="1 6">Belongs to the MsrB Met sulfoxide reductase family.</text>
</comment>
<dbReference type="PANTHER" id="PTHR10173">
    <property type="entry name" value="METHIONINE SULFOXIDE REDUCTASE"/>
    <property type="match status" value="1"/>
</dbReference>
<feature type="active site" description="Nucleophile" evidence="6">
    <location>
        <position position="126"/>
    </location>
</feature>
<name>A0A2H6BWG5_MICAE</name>
<dbReference type="EMBL" id="BEYQ01000013">
    <property type="protein sequence ID" value="GBD54509.1"/>
    <property type="molecule type" value="Genomic_DNA"/>
</dbReference>
<accession>A0A2H6BWG5</accession>
<evidence type="ECO:0000256" key="1">
    <source>
        <dbReference type="ARBA" id="ARBA00007174"/>
    </source>
</evidence>
<protein>
    <recommendedName>
        <fullName evidence="6">Peptide methionine sulfoxide reductase MsrB</fullName>
        <ecNumber evidence="6">1.8.4.12</ecNumber>
    </recommendedName>
    <alternativeName>
        <fullName evidence="6">Peptide-methionine (R)-S-oxide reductase</fullName>
    </alternativeName>
</protein>
<dbReference type="PANTHER" id="PTHR10173:SF52">
    <property type="entry name" value="METHIONINE-R-SULFOXIDE REDUCTASE B1"/>
    <property type="match status" value="1"/>
</dbReference>
<keyword evidence="2 6" id="KW-0479">Metal-binding</keyword>
<evidence type="ECO:0000256" key="2">
    <source>
        <dbReference type="ARBA" id="ARBA00022723"/>
    </source>
</evidence>
<dbReference type="InterPro" id="IPR002579">
    <property type="entry name" value="Met_Sox_Rdtase_MsrB_dom"/>
</dbReference>
<comment type="caution">
    <text evidence="7">The sequence shown here is derived from an EMBL/GenBank/DDBJ whole genome shotgun (WGS) entry which is preliminary data.</text>
</comment>
<dbReference type="EC" id="1.8.4.12" evidence="6"/>
<organism evidence="7 8">
    <name type="scientific">Microcystis aeruginosa NIES-298</name>
    <dbReference type="NCBI Taxonomy" id="449468"/>
    <lineage>
        <taxon>Bacteria</taxon>
        <taxon>Bacillati</taxon>
        <taxon>Cyanobacteriota</taxon>
        <taxon>Cyanophyceae</taxon>
        <taxon>Oscillatoriophycideae</taxon>
        <taxon>Chroococcales</taxon>
        <taxon>Microcystaceae</taxon>
        <taxon>Microcystis</taxon>
    </lineage>
</organism>
<sequence length="138" mass="15528">MAVVLTMVEKVRKTEAEWQAQLTPEQFQVTRKKGTERAFTGKYHDNKEKGIYKCVCCGTELFTSDSKYDSGTGWPSFWTAANGANIKYERDVSFFMVRTEIVCAACDAHLGHVFNDGPPPTGKRYCLNSAALQFEKNP</sequence>
<dbReference type="GO" id="GO:0008270">
    <property type="term" value="F:zinc ion binding"/>
    <property type="evidence" value="ECO:0007669"/>
    <property type="project" value="UniProtKB-UniRule"/>
</dbReference>
<dbReference type="HAMAP" id="MF_01400">
    <property type="entry name" value="MsrB"/>
    <property type="match status" value="1"/>
</dbReference>
<dbReference type="Gene3D" id="2.170.150.20">
    <property type="entry name" value="Peptide methionine sulfoxide reductase"/>
    <property type="match status" value="1"/>
</dbReference>
<dbReference type="Proteomes" id="UP000236321">
    <property type="component" value="Unassembled WGS sequence"/>
</dbReference>
<evidence type="ECO:0000256" key="3">
    <source>
        <dbReference type="ARBA" id="ARBA00022833"/>
    </source>
</evidence>
<dbReference type="NCBIfam" id="TIGR00357">
    <property type="entry name" value="peptide-methionine (R)-S-oxide reductase MsrB"/>
    <property type="match status" value="1"/>
</dbReference>
<gene>
    <name evidence="6" type="primary">msrB</name>
    <name evidence="7" type="ORF">BGM30_36020</name>
</gene>
<reference evidence="8" key="1">
    <citation type="submission" date="2017-12" db="EMBL/GenBank/DDBJ databases">
        <title>Improved Draft Genome Sequence of Microcystis aeruginosa NIES-298, a Microcystin-Producing Cyanobacterium from Lake Kasumigaura, Japan.</title>
        <authorList>
            <person name="Yamaguchi H."/>
            <person name="Suzuki S."/>
            <person name="Kawachi M."/>
        </authorList>
    </citation>
    <scope>NUCLEOTIDE SEQUENCE [LARGE SCALE GENOMIC DNA]</scope>
    <source>
        <strain evidence="8">NIES-298</strain>
    </source>
</reference>
<dbReference type="InterPro" id="IPR028427">
    <property type="entry name" value="Met_Sox_Rdtase_MsrB"/>
</dbReference>
<comment type="catalytic activity">
    <reaction evidence="5 6">
        <text>L-methionyl-[protein] + [thioredoxin]-disulfide + H2O = L-methionyl-(R)-S-oxide-[protein] + [thioredoxin]-dithiol</text>
        <dbReference type="Rhea" id="RHEA:24164"/>
        <dbReference type="Rhea" id="RHEA-COMP:10698"/>
        <dbReference type="Rhea" id="RHEA-COMP:10700"/>
        <dbReference type="Rhea" id="RHEA-COMP:12313"/>
        <dbReference type="Rhea" id="RHEA-COMP:12314"/>
        <dbReference type="ChEBI" id="CHEBI:15377"/>
        <dbReference type="ChEBI" id="CHEBI:16044"/>
        <dbReference type="ChEBI" id="CHEBI:29950"/>
        <dbReference type="ChEBI" id="CHEBI:45764"/>
        <dbReference type="ChEBI" id="CHEBI:50058"/>
        <dbReference type="EC" id="1.8.4.12"/>
    </reaction>
</comment>
<feature type="binding site" evidence="6">
    <location>
        <position position="57"/>
    </location>
    <ligand>
        <name>Zn(2+)</name>
        <dbReference type="ChEBI" id="CHEBI:29105"/>
    </ligand>
</feature>
<evidence type="ECO:0000313" key="8">
    <source>
        <dbReference type="Proteomes" id="UP000236321"/>
    </source>
</evidence>
<proteinExistence type="inferred from homology"/>
<dbReference type="GO" id="GO:0005737">
    <property type="term" value="C:cytoplasm"/>
    <property type="evidence" value="ECO:0007669"/>
    <property type="project" value="TreeGrafter"/>
</dbReference>
<feature type="binding site" evidence="6">
    <location>
        <position position="106"/>
    </location>
    <ligand>
        <name>Zn(2+)</name>
        <dbReference type="ChEBI" id="CHEBI:29105"/>
    </ligand>
</feature>
<evidence type="ECO:0000256" key="6">
    <source>
        <dbReference type="HAMAP-Rule" id="MF_01400"/>
    </source>
</evidence>
<dbReference type="GO" id="GO:0006979">
    <property type="term" value="P:response to oxidative stress"/>
    <property type="evidence" value="ECO:0007669"/>
    <property type="project" value="InterPro"/>
</dbReference>
<dbReference type="FunFam" id="2.170.150.20:FF:000001">
    <property type="entry name" value="Peptide methionine sulfoxide reductase MsrB"/>
    <property type="match status" value="1"/>
</dbReference>
<evidence type="ECO:0000256" key="4">
    <source>
        <dbReference type="ARBA" id="ARBA00023002"/>
    </source>
</evidence>
<dbReference type="PROSITE" id="PS51790">
    <property type="entry name" value="MSRB"/>
    <property type="match status" value="1"/>
</dbReference>
<dbReference type="AlphaFoldDB" id="A0A2H6BWG5"/>
<dbReference type="InterPro" id="IPR011057">
    <property type="entry name" value="Mss4-like_sf"/>
</dbReference>
<dbReference type="SUPFAM" id="SSF51316">
    <property type="entry name" value="Mss4-like"/>
    <property type="match status" value="1"/>
</dbReference>
<dbReference type="Pfam" id="PF01641">
    <property type="entry name" value="SelR"/>
    <property type="match status" value="1"/>
</dbReference>
<evidence type="ECO:0000256" key="5">
    <source>
        <dbReference type="ARBA" id="ARBA00048488"/>
    </source>
</evidence>
<dbReference type="RefSeq" id="WP_002791726.1">
    <property type="nucleotide sequence ID" value="NZ_BEIU01000029.1"/>
</dbReference>
<keyword evidence="4 6" id="KW-0560">Oxidoreductase</keyword>
<keyword evidence="3 6" id="KW-0862">Zinc</keyword>
<dbReference type="GO" id="GO:0033743">
    <property type="term" value="F:peptide-methionine (R)-S-oxide reductase activity"/>
    <property type="evidence" value="ECO:0007669"/>
    <property type="project" value="UniProtKB-UniRule"/>
</dbReference>
<feature type="binding site" evidence="6">
    <location>
        <position position="103"/>
    </location>
    <ligand>
        <name>Zn(2+)</name>
        <dbReference type="ChEBI" id="CHEBI:29105"/>
    </ligand>
</feature>
<dbReference type="GO" id="GO:0030091">
    <property type="term" value="P:protein repair"/>
    <property type="evidence" value="ECO:0007669"/>
    <property type="project" value="InterPro"/>
</dbReference>
<comment type="cofactor">
    <cofactor evidence="6">
        <name>Zn(2+)</name>
        <dbReference type="ChEBI" id="CHEBI:29105"/>
    </cofactor>
    <text evidence="6">Binds 1 zinc ion per subunit. The zinc ion is important for the structural integrity of the protein.</text>
</comment>